<evidence type="ECO:0000313" key="3">
    <source>
        <dbReference type="Proteomes" id="UP000696280"/>
    </source>
</evidence>
<protein>
    <submittedName>
        <fullName evidence="2">Uncharacterized protein</fullName>
    </submittedName>
</protein>
<gene>
    <name evidence="2" type="ORF">HYFRA_00009506</name>
</gene>
<sequence length="127" mass="13684">MQGYSVKWERTGGDPGDTGIPYNIISNMTPGTTEDAAKRVLPFSKAIYPCQVTQTQLCYHSGRRVNITNWEGDGVSPALDDLIAQGGCVTFDVMVGRNSTLREDGAVGPAFASPATGSQVRSEWKEQ</sequence>
<feature type="region of interest" description="Disordered" evidence="1">
    <location>
        <begin position="105"/>
        <end position="127"/>
    </location>
</feature>
<proteinExistence type="predicted"/>
<reference evidence="2" key="1">
    <citation type="submission" date="2021-07" db="EMBL/GenBank/DDBJ databases">
        <authorList>
            <person name="Durling M."/>
        </authorList>
    </citation>
    <scope>NUCLEOTIDE SEQUENCE</scope>
</reference>
<evidence type="ECO:0000313" key="2">
    <source>
        <dbReference type="EMBL" id="CAG8955552.1"/>
    </source>
</evidence>
<evidence type="ECO:0000256" key="1">
    <source>
        <dbReference type="SAM" id="MobiDB-lite"/>
    </source>
</evidence>
<keyword evidence="3" id="KW-1185">Reference proteome</keyword>
<comment type="caution">
    <text evidence="2">The sequence shown here is derived from an EMBL/GenBank/DDBJ whole genome shotgun (WGS) entry which is preliminary data.</text>
</comment>
<dbReference type="AlphaFoldDB" id="A0A9N9PVF9"/>
<organism evidence="2 3">
    <name type="scientific">Hymenoscyphus fraxineus</name>
    <dbReference type="NCBI Taxonomy" id="746836"/>
    <lineage>
        <taxon>Eukaryota</taxon>
        <taxon>Fungi</taxon>
        <taxon>Dikarya</taxon>
        <taxon>Ascomycota</taxon>
        <taxon>Pezizomycotina</taxon>
        <taxon>Leotiomycetes</taxon>
        <taxon>Helotiales</taxon>
        <taxon>Helotiaceae</taxon>
        <taxon>Hymenoscyphus</taxon>
    </lineage>
</organism>
<dbReference type="EMBL" id="CAJVRL010000064">
    <property type="protein sequence ID" value="CAG8955552.1"/>
    <property type="molecule type" value="Genomic_DNA"/>
</dbReference>
<accession>A0A9N9PVF9</accession>
<dbReference type="Proteomes" id="UP000696280">
    <property type="component" value="Unassembled WGS sequence"/>
</dbReference>
<name>A0A9N9PVF9_9HELO</name>